<dbReference type="SUPFAM" id="SSF52518">
    <property type="entry name" value="Thiamin diphosphate-binding fold (THDP-binding)"/>
    <property type="match status" value="1"/>
</dbReference>
<evidence type="ECO:0000256" key="1">
    <source>
        <dbReference type="ARBA" id="ARBA00001964"/>
    </source>
</evidence>
<evidence type="ECO:0000256" key="3">
    <source>
        <dbReference type="ARBA" id="ARBA00023052"/>
    </source>
</evidence>
<name>A0A117M630_UNCT6</name>
<dbReference type="PANTHER" id="PTHR11516">
    <property type="entry name" value="PYRUVATE DEHYDROGENASE E1 COMPONENT, ALPHA SUBUNIT BACTERIAL AND ORGANELLAR"/>
    <property type="match status" value="1"/>
</dbReference>
<dbReference type="InterPro" id="IPR050642">
    <property type="entry name" value="PDH_E1_Alpha_Subunit"/>
</dbReference>
<comment type="caution">
    <text evidence="5">The sequence shown here is derived from an EMBL/GenBank/DDBJ whole genome shotgun (WGS) entry which is preliminary data.</text>
</comment>
<comment type="cofactor">
    <cofactor evidence="1">
        <name>thiamine diphosphate</name>
        <dbReference type="ChEBI" id="CHEBI:58937"/>
    </cofactor>
</comment>
<evidence type="ECO:0000313" key="5">
    <source>
        <dbReference type="EMBL" id="KUK86396.1"/>
    </source>
</evidence>
<accession>A0A117M630</accession>
<gene>
    <name evidence="5" type="ORF">XE03_1528</name>
</gene>
<dbReference type="EMBL" id="LGGX01000020">
    <property type="protein sequence ID" value="KUK86396.1"/>
    <property type="molecule type" value="Genomic_DNA"/>
</dbReference>
<dbReference type="Gene3D" id="3.40.50.970">
    <property type="match status" value="1"/>
</dbReference>
<dbReference type="GO" id="GO:0006086">
    <property type="term" value="P:pyruvate decarboxylation to acetyl-CoA"/>
    <property type="evidence" value="ECO:0007669"/>
    <property type="project" value="TreeGrafter"/>
</dbReference>
<evidence type="ECO:0000256" key="2">
    <source>
        <dbReference type="ARBA" id="ARBA00023002"/>
    </source>
</evidence>
<evidence type="ECO:0000313" key="6">
    <source>
        <dbReference type="Proteomes" id="UP000053467"/>
    </source>
</evidence>
<evidence type="ECO:0000259" key="4">
    <source>
        <dbReference type="Pfam" id="PF00676"/>
    </source>
</evidence>
<dbReference type="InterPro" id="IPR001017">
    <property type="entry name" value="DH_E1"/>
</dbReference>
<proteinExistence type="predicted"/>
<dbReference type="PANTHER" id="PTHR11516:SF60">
    <property type="entry name" value="PYRUVATE DEHYDROGENASE E1 COMPONENT SUBUNIT ALPHA"/>
    <property type="match status" value="1"/>
</dbReference>
<dbReference type="AlphaFoldDB" id="A0A117M630"/>
<dbReference type="Pfam" id="PF00676">
    <property type="entry name" value="E1_dh"/>
    <property type="match status" value="1"/>
</dbReference>
<protein>
    <submittedName>
        <fullName evidence="5">Acetoin dehydrogenase E1 subunit alpha</fullName>
    </submittedName>
</protein>
<feature type="domain" description="Dehydrogenase E1 component" evidence="4">
    <location>
        <begin position="13"/>
        <end position="313"/>
    </location>
</feature>
<dbReference type="Proteomes" id="UP000053467">
    <property type="component" value="Unassembled WGS sequence"/>
</dbReference>
<sequence>MNLSKETLKELYYNMVLIRHFEEVVDEYAKKGYIPGFVHLSTGQEACQAGVMKALKETDYKFPDHRSHGVCLLAGTPKERVLAEIFGKKTGISGGRGGSMHIIDIKCRNMGFNAIQGANLVTCLGTAFASQYNNTQDVTAVFFGDGTMGRGEVYEGMNIAAKWKLPILYVLVNNRYAISTRVEDVHSYPENLSDRAQGYCIPNEVIDGNDVIAVYEAASKAVKRAREGEGPTVLELLTYRWQGMFSGDPAAYRPKEEVEIWKEERCPIKRLREKLVQDKTFTTEELDKLNKESLEEIQGMLKYALESPEPEPEEAIKHVYVGREVQGR</sequence>
<keyword evidence="2" id="KW-0560">Oxidoreductase</keyword>
<reference evidence="6" key="1">
    <citation type="journal article" date="2015" name="MBio">
        <title>Genome-Resolved Metagenomic Analysis Reveals Roles for Candidate Phyla and Other Microbial Community Members in Biogeochemical Transformations in Oil Reservoirs.</title>
        <authorList>
            <person name="Hu P."/>
            <person name="Tom L."/>
            <person name="Singh A."/>
            <person name="Thomas B.C."/>
            <person name="Baker B.J."/>
            <person name="Piceno Y.M."/>
            <person name="Andersen G.L."/>
            <person name="Banfield J.F."/>
        </authorList>
    </citation>
    <scope>NUCLEOTIDE SEQUENCE [LARGE SCALE GENOMIC DNA]</scope>
</reference>
<dbReference type="GO" id="GO:0004739">
    <property type="term" value="F:pyruvate dehydrogenase (acetyl-transferring) activity"/>
    <property type="evidence" value="ECO:0007669"/>
    <property type="project" value="TreeGrafter"/>
</dbReference>
<dbReference type="InterPro" id="IPR029061">
    <property type="entry name" value="THDP-binding"/>
</dbReference>
<keyword evidence="3" id="KW-0786">Thiamine pyrophosphate</keyword>
<organism evidence="5 6">
    <name type="scientific">candidate division TA06 bacterium 34_109</name>
    <dbReference type="NCBI Taxonomy" id="1635277"/>
    <lineage>
        <taxon>Bacteria</taxon>
        <taxon>Bacteria division TA06</taxon>
    </lineage>
</organism>
<dbReference type="CDD" id="cd02000">
    <property type="entry name" value="TPP_E1_PDC_ADC_BCADC"/>
    <property type="match status" value="1"/>
</dbReference>